<dbReference type="Pfam" id="PF25601">
    <property type="entry name" value="AAA_lid_14"/>
    <property type="match status" value="1"/>
</dbReference>
<dbReference type="GO" id="GO:0006355">
    <property type="term" value="P:regulation of DNA-templated transcription"/>
    <property type="evidence" value="ECO:0007669"/>
    <property type="project" value="InterPro"/>
</dbReference>
<dbReference type="PANTHER" id="PTHR32071">
    <property type="entry name" value="TRANSCRIPTIONAL REGULATORY PROTEIN"/>
    <property type="match status" value="1"/>
</dbReference>
<keyword evidence="2" id="KW-0067">ATP-binding</keyword>
<accession>A0A917HI53</accession>
<dbReference type="EMBL" id="BMFR01000011">
    <property type="protein sequence ID" value="GGG79386.1"/>
    <property type="molecule type" value="Genomic_DNA"/>
</dbReference>
<dbReference type="PROSITE" id="PS50045">
    <property type="entry name" value="SIGMA54_INTERACT_4"/>
    <property type="match status" value="1"/>
</dbReference>
<sequence length="572" mass="65674">MKARNVNIIAIQERYLDIITKQIKEVLGDTINIHPITVKDLQSDTVKSGDMVVISSSQIKGLVTQLIPNDCPCIVAKRDINYMNTKKLLNLPPGQELLVVNDNKMNAEETVQSLRETIFEHNYVAYTPEDNIPQSINYIVTPGERQLLPRGLTNVIDIGPRLLDISTFEKIVKLLDINYPISQIVKRYFKACVSLSGRNKEEIQSNKDIRNVAQYYFEDIISVSKSMKETVQLAKCYSEDSHAIHIHIEGEPGTGKSMFAQAIHNYSTNAERSFISINCSSSDFNTIEKLLFGSEEGEEISYGLFELAENGTVCIEEIGELPLSIQKQLFHVLEKGKFRRLSGSELHSFHCRVITTSSISCKKLVEKELFRRDLYELLAKYSLNIPALSERKDDLLPLIHNVKKRIKRNDIEFTNEVIEFFKEYNWDNNVKHLYNVITYLAFLNGDHIGIESLPFHLRSNYDQQKFNTVFEANNNVNKIIAEIEKHGFLDENIKILDAFYEGKKERISYGRKALKVYLEKKGLILSEQQLRMRLEVLQDLGLIIVRQGRAGSTISRQGEEFLREFYKTGFNV</sequence>
<dbReference type="SMART" id="SM00382">
    <property type="entry name" value="AAA"/>
    <property type="match status" value="1"/>
</dbReference>
<evidence type="ECO:0000259" key="3">
    <source>
        <dbReference type="PROSITE" id="PS50045"/>
    </source>
</evidence>
<evidence type="ECO:0000313" key="4">
    <source>
        <dbReference type="EMBL" id="GGG79386.1"/>
    </source>
</evidence>
<dbReference type="Pfam" id="PF00158">
    <property type="entry name" value="Sigma54_activat"/>
    <property type="match status" value="1"/>
</dbReference>
<name>A0A917HI53_9BACI</name>
<dbReference type="CDD" id="cd00009">
    <property type="entry name" value="AAA"/>
    <property type="match status" value="1"/>
</dbReference>
<dbReference type="Gene3D" id="1.10.8.60">
    <property type="match status" value="1"/>
</dbReference>
<proteinExistence type="predicted"/>
<dbReference type="InterPro" id="IPR003593">
    <property type="entry name" value="AAA+_ATPase"/>
</dbReference>
<dbReference type="GO" id="GO:0005524">
    <property type="term" value="F:ATP binding"/>
    <property type="evidence" value="ECO:0007669"/>
    <property type="project" value="UniProtKB-KW"/>
</dbReference>
<gene>
    <name evidence="4" type="ORF">GCM10011398_25880</name>
</gene>
<keyword evidence="5" id="KW-1185">Reference proteome</keyword>
<dbReference type="Proteomes" id="UP000622860">
    <property type="component" value="Unassembled WGS sequence"/>
</dbReference>
<evidence type="ECO:0000256" key="2">
    <source>
        <dbReference type="ARBA" id="ARBA00022840"/>
    </source>
</evidence>
<dbReference type="Gene3D" id="3.40.50.300">
    <property type="entry name" value="P-loop containing nucleotide triphosphate hydrolases"/>
    <property type="match status" value="1"/>
</dbReference>
<feature type="domain" description="Sigma-54 factor interaction" evidence="3">
    <location>
        <begin position="220"/>
        <end position="442"/>
    </location>
</feature>
<reference evidence="4" key="1">
    <citation type="journal article" date="2014" name="Int. J. Syst. Evol. Microbiol.">
        <title>Complete genome sequence of Corynebacterium casei LMG S-19264T (=DSM 44701T), isolated from a smear-ripened cheese.</title>
        <authorList>
            <consortium name="US DOE Joint Genome Institute (JGI-PGF)"/>
            <person name="Walter F."/>
            <person name="Albersmeier A."/>
            <person name="Kalinowski J."/>
            <person name="Ruckert C."/>
        </authorList>
    </citation>
    <scope>NUCLEOTIDE SEQUENCE</scope>
    <source>
        <strain evidence="4">CGMCC 1.12754</strain>
    </source>
</reference>
<dbReference type="InterPro" id="IPR058031">
    <property type="entry name" value="AAA_lid_NorR"/>
</dbReference>
<dbReference type="InterPro" id="IPR027417">
    <property type="entry name" value="P-loop_NTPase"/>
</dbReference>
<reference evidence="4" key="2">
    <citation type="submission" date="2020-09" db="EMBL/GenBank/DDBJ databases">
        <authorList>
            <person name="Sun Q."/>
            <person name="Zhou Y."/>
        </authorList>
    </citation>
    <scope>NUCLEOTIDE SEQUENCE</scope>
    <source>
        <strain evidence="4">CGMCC 1.12754</strain>
    </source>
</reference>
<dbReference type="AlphaFoldDB" id="A0A917HI53"/>
<dbReference type="RefSeq" id="WP_188455803.1">
    <property type="nucleotide sequence ID" value="NZ_BMFR01000011.1"/>
</dbReference>
<evidence type="ECO:0000256" key="1">
    <source>
        <dbReference type="ARBA" id="ARBA00022741"/>
    </source>
</evidence>
<keyword evidence="1" id="KW-0547">Nucleotide-binding</keyword>
<dbReference type="SUPFAM" id="SSF52540">
    <property type="entry name" value="P-loop containing nucleoside triphosphate hydrolases"/>
    <property type="match status" value="1"/>
</dbReference>
<dbReference type="InterPro" id="IPR002078">
    <property type="entry name" value="Sigma_54_int"/>
</dbReference>
<evidence type="ECO:0000313" key="5">
    <source>
        <dbReference type="Proteomes" id="UP000622860"/>
    </source>
</evidence>
<organism evidence="4 5">
    <name type="scientific">Virgibacillus oceani</name>
    <dbReference type="NCBI Taxonomy" id="1479511"/>
    <lineage>
        <taxon>Bacteria</taxon>
        <taxon>Bacillati</taxon>
        <taxon>Bacillota</taxon>
        <taxon>Bacilli</taxon>
        <taxon>Bacillales</taxon>
        <taxon>Bacillaceae</taxon>
        <taxon>Virgibacillus</taxon>
    </lineage>
</organism>
<protein>
    <recommendedName>
        <fullName evidence="3">Sigma-54 factor interaction domain-containing protein</fullName>
    </recommendedName>
</protein>
<comment type="caution">
    <text evidence="4">The sequence shown here is derived from an EMBL/GenBank/DDBJ whole genome shotgun (WGS) entry which is preliminary data.</text>
</comment>